<organism evidence="5 6">
    <name type="scientific">Xylaria bambusicola</name>
    <dbReference type="NCBI Taxonomy" id="326684"/>
    <lineage>
        <taxon>Eukaryota</taxon>
        <taxon>Fungi</taxon>
        <taxon>Dikarya</taxon>
        <taxon>Ascomycota</taxon>
        <taxon>Pezizomycotina</taxon>
        <taxon>Sordariomycetes</taxon>
        <taxon>Xylariomycetidae</taxon>
        <taxon>Xylariales</taxon>
        <taxon>Xylariaceae</taxon>
        <taxon>Xylaria</taxon>
    </lineage>
</organism>
<gene>
    <name evidence="5" type="ORF">RRF57_002103</name>
</gene>
<dbReference type="CDD" id="cd06661">
    <property type="entry name" value="GGCT_like"/>
    <property type="match status" value="1"/>
</dbReference>
<evidence type="ECO:0000313" key="5">
    <source>
        <dbReference type="EMBL" id="KAK5626388.1"/>
    </source>
</evidence>
<dbReference type="InterPro" id="IPR013024">
    <property type="entry name" value="GGCT-like"/>
</dbReference>
<evidence type="ECO:0000313" key="6">
    <source>
        <dbReference type="Proteomes" id="UP001305414"/>
    </source>
</evidence>
<keyword evidence="6" id="KW-1185">Reference proteome</keyword>
<dbReference type="Gene3D" id="3.10.490.10">
    <property type="entry name" value="Gamma-glutamyl cyclotransferase-like"/>
    <property type="match status" value="1"/>
</dbReference>
<dbReference type="Pfam" id="PF06094">
    <property type="entry name" value="GGACT"/>
    <property type="match status" value="1"/>
</dbReference>
<accession>A0AAN7UE09</accession>
<comment type="similarity">
    <text evidence="1">Belongs to the gamma-glutamylcyclotransferase family.</text>
</comment>
<evidence type="ECO:0000256" key="3">
    <source>
        <dbReference type="ARBA" id="ARBA00030602"/>
    </source>
</evidence>
<feature type="domain" description="Gamma-glutamylcyclotransferase AIG2-like" evidence="4">
    <location>
        <begin position="25"/>
        <end position="112"/>
    </location>
</feature>
<dbReference type="InterPro" id="IPR045038">
    <property type="entry name" value="AIG2-like"/>
</dbReference>
<evidence type="ECO:0000256" key="1">
    <source>
        <dbReference type="ARBA" id="ARBA00008861"/>
    </source>
</evidence>
<dbReference type="SUPFAM" id="SSF110857">
    <property type="entry name" value="Gamma-glutamyl cyclotransferase-like"/>
    <property type="match status" value="1"/>
</dbReference>
<reference evidence="5 6" key="1">
    <citation type="submission" date="2023-10" db="EMBL/GenBank/DDBJ databases">
        <title>Draft genome sequence of Xylaria bambusicola isolate GMP-LS, the root and basal stem rot pathogen of sugarcane in Indonesia.</title>
        <authorList>
            <person name="Selvaraj P."/>
            <person name="Muralishankar V."/>
            <person name="Muruganantham S."/>
            <person name="Sp S."/>
            <person name="Haryani S."/>
            <person name="Lau K.J.X."/>
            <person name="Naqvi N.I."/>
        </authorList>
    </citation>
    <scope>NUCLEOTIDE SEQUENCE [LARGE SCALE GENOMIC DNA]</scope>
    <source>
        <strain evidence="5">GMP-LS</strain>
    </source>
</reference>
<dbReference type="EMBL" id="JAWHQM010000003">
    <property type="protein sequence ID" value="KAK5626388.1"/>
    <property type="molecule type" value="Genomic_DNA"/>
</dbReference>
<dbReference type="InterPro" id="IPR036568">
    <property type="entry name" value="GGCT-like_sf"/>
</dbReference>
<dbReference type="Proteomes" id="UP001305414">
    <property type="component" value="Unassembled WGS sequence"/>
</dbReference>
<dbReference type="PANTHER" id="PTHR31544">
    <property type="entry name" value="AIG2-LIKE PROTEIN D"/>
    <property type="match status" value="1"/>
</dbReference>
<name>A0AAN7UE09_9PEZI</name>
<evidence type="ECO:0000259" key="4">
    <source>
        <dbReference type="Pfam" id="PF06094"/>
    </source>
</evidence>
<dbReference type="AlphaFoldDB" id="A0AAN7UE09"/>
<sequence length="124" mass="14142">MPQFRLSPAEYTSFTPSQSQYPVCYFFYGTLADPKVLGRLLGTKPLYKDATVYGGTLKTWGRKYKAMIDSPGGVVHGRASWVQNEYQEDILRAYETEKYEVVRCELYTGTAKIKGLTFRFIGDL</sequence>
<dbReference type="InterPro" id="IPR009288">
    <property type="entry name" value="AIG2-like_dom"/>
</dbReference>
<dbReference type="PANTHER" id="PTHR31544:SF4">
    <property type="entry name" value="GAMMA-GLUTAMYLCYCLOTRANSFERASE-RELATED"/>
    <property type="match status" value="1"/>
</dbReference>
<dbReference type="GO" id="GO:0016740">
    <property type="term" value="F:transferase activity"/>
    <property type="evidence" value="ECO:0007669"/>
    <property type="project" value="UniProtKB-KW"/>
</dbReference>
<evidence type="ECO:0000256" key="2">
    <source>
        <dbReference type="ARBA" id="ARBA00022679"/>
    </source>
</evidence>
<proteinExistence type="inferred from homology"/>
<protein>
    <recommendedName>
        <fullName evidence="3">Putative gamma-glutamylcyclotransferase</fullName>
    </recommendedName>
</protein>
<comment type="caution">
    <text evidence="5">The sequence shown here is derived from an EMBL/GenBank/DDBJ whole genome shotgun (WGS) entry which is preliminary data.</text>
</comment>
<keyword evidence="2" id="KW-0808">Transferase</keyword>